<dbReference type="Pfam" id="PF13691">
    <property type="entry name" value="Lactamase_B_4"/>
    <property type="match status" value="1"/>
</dbReference>
<evidence type="ECO:0000256" key="17">
    <source>
        <dbReference type="ARBA" id="ARBA00032616"/>
    </source>
</evidence>
<dbReference type="GeneID" id="121400568"/>
<evidence type="ECO:0000256" key="10">
    <source>
        <dbReference type="ARBA" id="ARBA00022759"/>
    </source>
</evidence>
<dbReference type="InterPro" id="IPR027794">
    <property type="entry name" value="tRNase_Z_dom"/>
</dbReference>
<comment type="catalytic activity">
    <reaction evidence="1">
        <text>Endonucleolytic cleavage of RNA, removing extra 3' nucleotides from tRNA precursor, generating 3' termini of tRNAs. A 3'-hydroxy group is left at the tRNA terminus and a 5'-phosphoryl group is left at the trailer molecule.</text>
        <dbReference type="EC" id="3.1.26.11"/>
    </reaction>
</comment>
<keyword evidence="7" id="KW-0819">tRNA processing</keyword>
<gene>
    <name evidence="23" type="primary">LOC121400568</name>
</gene>
<keyword evidence="13" id="KW-0496">Mitochondrion</keyword>
<accession>A0A8J1MFK7</accession>
<evidence type="ECO:0000259" key="21">
    <source>
        <dbReference type="Pfam" id="PF13691"/>
    </source>
</evidence>
<keyword evidence="9" id="KW-0479">Metal-binding</keyword>
<feature type="domain" description="tRNase Z endonuclease" evidence="21">
    <location>
        <begin position="48"/>
        <end position="106"/>
    </location>
</feature>
<dbReference type="KEGG" id="xla:121400568"/>
<dbReference type="EC" id="3.1.26.11" evidence="5"/>
<comment type="function">
    <text evidence="18">Zinc phosphodiesterase, which displays mitochondrial tRNA 3'-processing endonuclease activity. Involved in tRNA maturation, by removing a 3'-trailer from precursor tRNA. Associates with mitochondrial DNA complexes at the nucleoids to initiate RNA processing and ribosome assembly.</text>
</comment>
<evidence type="ECO:0000256" key="7">
    <source>
        <dbReference type="ARBA" id="ARBA00022694"/>
    </source>
</evidence>
<comment type="subcellular location">
    <subcellularLocation>
        <location evidence="3">Mitochondrion matrix</location>
        <location evidence="3">Mitochondrion nucleoid</location>
    </subcellularLocation>
</comment>
<dbReference type="GO" id="GO:1990180">
    <property type="term" value="P:mitochondrial tRNA 3'-end processing"/>
    <property type="evidence" value="ECO:0007669"/>
    <property type="project" value="TreeGrafter"/>
</dbReference>
<reference evidence="22" key="1">
    <citation type="submission" date="2024-06" db="UniProtKB">
        <authorList>
            <consortium name="RefSeq"/>
        </authorList>
    </citation>
    <scope>NUCLEOTIDE SEQUENCE [LARGE SCALE GENOMIC DNA]</scope>
    <source>
        <strain evidence="22">J_2021</strain>
    </source>
</reference>
<dbReference type="PANTHER" id="PTHR12553:SF49">
    <property type="entry name" value="ZINC PHOSPHODIESTERASE ELAC PROTEIN 2"/>
    <property type="match status" value="1"/>
</dbReference>
<evidence type="ECO:0000256" key="9">
    <source>
        <dbReference type="ARBA" id="ARBA00022723"/>
    </source>
</evidence>
<dbReference type="InterPro" id="IPR036866">
    <property type="entry name" value="RibonucZ/Hydroxyglut_hydro"/>
</dbReference>
<evidence type="ECO:0000256" key="13">
    <source>
        <dbReference type="ARBA" id="ARBA00023271"/>
    </source>
</evidence>
<dbReference type="OrthoDB" id="527344at2759"/>
<keyword evidence="8" id="KW-0540">Nuclease</keyword>
<evidence type="ECO:0000256" key="1">
    <source>
        <dbReference type="ARBA" id="ARBA00000402"/>
    </source>
</evidence>
<dbReference type="RefSeq" id="XP_041439850.1">
    <property type="nucleotide sequence ID" value="XM_041583916.1"/>
</dbReference>
<keyword evidence="12" id="KW-0862">Zinc</keyword>
<evidence type="ECO:0000256" key="4">
    <source>
        <dbReference type="ARBA" id="ARBA00007823"/>
    </source>
</evidence>
<reference evidence="23" key="2">
    <citation type="submission" date="2025-08" db="UniProtKB">
        <authorList>
            <consortium name="RefSeq"/>
        </authorList>
    </citation>
    <scope>IDENTIFICATION</scope>
    <source>
        <strain evidence="23">J_2021</strain>
        <tissue evidence="23">Erythrocytes</tissue>
    </source>
</reference>
<evidence type="ECO:0000256" key="18">
    <source>
        <dbReference type="ARBA" id="ARBA00046098"/>
    </source>
</evidence>
<dbReference type="Proteomes" id="UP000186698">
    <property type="component" value="Chromosome 2S"/>
</dbReference>
<evidence type="ECO:0000256" key="3">
    <source>
        <dbReference type="ARBA" id="ARBA00004436"/>
    </source>
</evidence>
<evidence type="ECO:0000256" key="20">
    <source>
        <dbReference type="SAM" id="MobiDB-lite"/>
    </source>
</evidence>
<dbReference type="AlphaFoldDB" id="A0A8J1MFK7"/>
<organism evidence="22 23">
    <name type="scientific">Xenopus laevis</name>
    <name type="common">African clawed frog</name>
    <dbReference type="NCBI Taxonomy" id="8355"/>
    <lineage>
        <taxon>Eukaryota</taxon>
        <taxon>Metazoa</taxon>
        <taxon>Chordata</taxon>
        <taxon>Craniata</taxon>
        <taxon>Vertebrata</taxon>
        <taxon>Euteleostomi</taxon>
        <taxon>Amphibia</taxon>
        <taxon>Batrachia</taxon>
        <taxon>Anura</taxon>
        <taxon>Pipoidea</taxon>
        <taxon>Pipidae</taxon>
        <taxon>Xenopodinae</taxon>
        <taxon>Xenopus</taxon>
        <taxon>Xenopus</taxon>
    </lineage>
</organism>
<keyword evidence="13" id="KW-1135">Mitochondrion nucleoid</keyword>
<dbReference type="GO" id="GO:0042781">
    <property type="term" value="F:3'-tRNA processing endoribonuclease activity"/>
    <property type="evidence" value="ECO:0007669"/>
    <property type="project" value="UniProtKB-EC"/>
</dbReference>
<comment type="cofactor">
    <cofactor evidence="2">
        <name>Zn(2+)</name>
        <dbReference type="ChEBI" id="CHEBI:29105"/>
    </cofactor>
</comment>
<feature type="region of interest" description="Disordered" evidence="20">
    <location>
        <begin position="1"/>
        <end position="39"/>
    </location>
</feature>
<evidence type="ECO:0000256" key="2">
    <source>
        <dbReference type="ARBA" id="ARBA00001947"/>
    </source>
</evidence>
<keyword evidence="10" id="KW-0255">Endonuclease</keyword>
<dbReference type="InterPro" id="IPR047151">
    <property type="entry name" value="RNZ2-like"/>
</dbReference>
<dbReference type="PANTHER" id="PTHR12553">
    <property type="entry name" value="ZINC PHOSPHODIESTERASE ELAC PROTEIN 2"/>
    <property type="match status" value="1"/>
</dbReference>
<keyword evidence="22" id="KW-1185">Reference proteome</keyword>
<evidence type="ECO:0000256" key="19">
    <source>
        <dbReference type="ARBA" id="ARBA00047136"/>
    </source>
</evidence>
<evidence type="ECO:0000313" key="23">
    <source>
        <dbReference type="RefSeq" id="XP_041439850.1"/>
    </source>
</evidence>
<name>A0A8J1MFK7_XENLA</name>
<evidence type="ECO:0000256" key="8">
    <source>
        <dbReference type="ARBA" id="ARBA00022722"/>
    </source>
</evidence>
<dbReference type="GO" id="GO:0046872">
    <property type="term" value="F:metal ion binding"/>
    <property type="evidence" value="ECO:0007669"/>
    <property type="project" value="UniProtKB-KW"/>
</dbReference>
<keyword evidence="11" id="KW-0378">Hydrolase</keyword>
<comment type="similarity">
    <text evidence="4">Belongs to the RNase Z family.</text>
</comment>
<comment type="subunit">
    <text evidence="19">Homodimer. Interacts with PTCD1.</text>
</comment>
<evidence type="ECO:0000256" key="15">
    <source>
        <dbReference type="ARBA" id="ARBA00030729"/>
    </source>
</evidence>
<evidence type="ECO:0000256" key="16">
    <source>
        <dbReference type="ARBA" id="ARBA00032104"/>
    </source>
</evidence>
<evidence type="ECO:0000256" key="6">
    <source>
        <dbReference type="ARBA" id="ARBA00013357"/>
    </source>
</evidence>
<evidence type="ECO:0000256" key="14">
    <source>
        <dbReference type="ARBA" id="ARBA00030689"/>
    </source>
</evidence>
<feature type="compositionally biased region" description="Basic and acidic residues" evidence="20">
    <location>
        <begin position="13"/>
        <end position="24"/>
    </location>
</feature>
<sequence length="140" mass="15883">MSHPPCQVRAFSSRKDKPPKDTLRHIKRREKRQEVDQSNGPATVYVQVAGAGSRDSGASVYVFSEFNRYLFNCGEGTQRLMQEHKLKIARLDNIFLTRMDWANVGGLQVSSTEWFLDVLSGHTMTGAFEVVYLSNIQKCI</sequence>
<evidence type="ECO:0000256" key="5">
    <source>
        <dbReference type="ARBA" id="ARBA00012477"/>
    </source>
</evidence>
<evidence type="ECO:0000256" key="11">
    <source>
        <dbReference type="ARBA" id="ARBA00022801"/>
    </source>
</evidence>
<dbReference type="SUPFAM" id="SSF56281">
    <property type="entry name" value="Metallo-hydrolase/oxidoreductase"/>
    <property type="match status" value="1"/>
</dbReference>
<protein>
    <recommendedName>
        <fullName evidence="6">Zinc phosphodiesterase ELAC protein 2</fullName>
        <ecNumber evidence="5">3.1.26.11</ecNumber>
    </recommendedName>
    <alternativeName>
        <fullName evidence="17">ElaC homolog protein 2</fullName>
    </alternativeName>
    <alternativeName>
        <fullName evidence="15">Ribonuclease Z 2</fullName>
    </alternativeName>
    <alternativeName>
        <fullName evidence="16">tRNA 3 endonuclease 2</fullName>
    </alternativeName>
    <alternativeName>
        <fullName evidence="14">tRNase Z 2</fullName>
    </alternativeName>
</protein>
<proteinExistence type="inferred from homology"/>
<evidence type="ECO:0000313" key="22">
    <source>
        <dbReference type="Proteomes" id="UP000186698"/>
    </source>
</evidence>
<dbReference type="GO" id="GO:0005739">
    <property type="term" value="C:mitochondrion"/>
    <property type="evidence" value="ECO:0007669"/>
    <property type="project" value="TreeGrafter"/>
</dbReference>
<dbReference type="Gene3D" id="3.60.15.10">
    <property type="entry name" value="Ribonuclease Z/Hydroxyacylglutathione hydrolase-like"/>
    <property type="match status" value="1"/>
</dbReference>
<evidence type="ECO:0000256" key="12">
    <source>
        <dbReference type="ARBA" id="ARBA00022833"/>
    </source>
</evidence>